<name>A0A6S7I321_PARCT</name>
<dbReference type="GO" id="GO:0003755">
    <property type="term" value="F:peptidyl-prolyl cis-trans isomerase activity"/>
    <property type="evidence" value="ECO:0007669"/>
    <property type="project" value="InterPro"/>
</dbReference>
<dbReference type="Proteomes" id="UP001152795">
    <property type="component" value="Unassembled WGS sequence"/>
</dbReference>
<dbReference type="Pfam" id="PF00515">
    <property type="entry name" value="TPR_1"/>
    <property type="match status" value="1"/>
</dbReference>
<keyword evidence="1" id="KW-0413">Isomerase</keyword>
<organism evidence="1 2">
    <name type="scientific">Paramuricea clavata</name>
    <name type="common">Red gorgonian</name>
    <name type="synonym">Violescent sea-whip</name>
    <dbReference type="NCBI Taxonomy" id="317549"/>
    <lineage>
        <taxon>Eukaryota</taxon>
        <taxon>Metazoa</taxon>
        <taxon>Cnidaria</taxon>
        <taxon>Anthozoa</taxon>
        <taxon>Octocorallia</taxon>
        <taxon>Malacalcyonacea</taxon>
        <taxon>Plexauridae</taxon>
        <taxon>Paramuricea</taxon>
    </lineage>
</organism>
<dbReference type="InterPro" id="IPR011990">
    <property type="entry name" value="TPR-like_helical_dom_sf"/>
</dbReference>
<dbReference type="SMART" id="SM00028">
    <property type="entry name" value="TPR"/>
    <property type="match status" value="2"/>
</dbReference>
<reference evidence="1" key="1">
    <citation type="submission" date="2020-04" db="EMBL/GenBank/DDBJ databases">
        <authorList>
            <person name="Alioto T."/>
            <person name="Alioto T."/>
            <person name="Gomez Garrido J."/>
        </authorList>
    </citation>
    <scope>NUCLEOTIDE SEQUENCE</scope>
    <source>
        <strain evidence="1">A484AB</strain>
    </source>
</reference>
<dbReference type="InterPro" id="IPR019734">
    <property type="entry name" value="TPR_rpt"/>
</dbReference>
<gene>
    <name evidence="1" type="ORF">PACLA_8A075429</name>
</gene>
<dbReference type="Gene3D" id="3.10.50.40">
    <property type="match status" value="1"/>
</dbReference>
<evidence type="ECO:0000313" key="1">
    <source>
        <dbReference type="EMBL" id="CAB3999198.1"/>
    </source>
</evidence>
<dbReference type="PROSITE" id="PS50005">
    <property type="entry name" value="TPR"/>
    <property type="match status" value="1"/>
</dbReference>
<dbReference type="InterPro" id="IPR050754">
    <property type="entry name" value="FKBP4/5/8-like"/>
</dbReference>
<protein>
    <submittedName>
        <fullName evidence="1">Peptidyl-prolyl cis-trans isomerase FKBP62-like</fullName>
    </submittedName>
</protein>
<keyword evidence="2" id="KW-1185">Reference proteome</keyword>
<accession>A0A6S7I321</accession>
<dbReference type="InterPro" id="IPR046357">
    <property type="entry name" value="PPIase_dom_sf"/>
</dbReference>
<evidence type="ECO:0000313" key="2">
    <source>
        <dbReference type="Proteomes" id="UP001152795"/>
    </source>
</evidence>
<dbReference type="AlphaFoldDB" id="A0A6S7I321"/>
<dbReference type="EMBL" id="CACRXK020003535">
    <property type="protein sequence ID" value="CAB3999198.1"/>
    <property type="molecule type" value="Genomic_DNA"/>
</dbReference>
<dbReference type="PANTHER" id="PTHR46512:SF10">
    <property type="entry name" value="FK506-BINDING PROTEIN-LIKE"/>
    <property type="match status" value="1"/>
</dbReference>
<proteinExistence type="predicted"/>
<dbReference type="OrthoDB" id="433738at2759"/>
<dbReference type="PANTHER" id="PTHR46512">
    <property type="entry name" value="PEPTIDYLPROLYL ISOMERASE"/>
    <property type="match status" value="1"/>
</dbReference>
<dbReference type="Gene3D" id="1.25.40.10">
    <property type="entry name" value="Tetratricopeptide repeat domain"/>
    <property type="match status" value="1"/>
</dbReference>
<dbReference type="SUPFAM" id="SSF48452">
    <property type="entry name" value="TPR-like"/>
    <property type="match status" value="1"/>
</dbReference>
<comment type="caution">
    <text evidence="1">The sequence shown here is derived from an EMBL/GenBank/DDBJ whole genome shotgun (WGS) entry which is preliminary data.</text>
</comment>
<dbReference type="SUPFAM" id="SSF54534">
    <property type="entry name" value="FKBP-like"/>
    <property type="match status" value="1"/>
</dbReference>
<sequence>MTGREKYFTRHILRRGDGLECPNEGSSCLINLLVSQGEENVLFEDKDTEWLVGQDSGYVSEIVNECLEEMHAGEVCRISIHPCQELQDHLKKFKTSEKLAADYQIELISFEKVKNSWELTFEERCSYALEQKAKGTRYHKAGLWLFAARHYSKALKSLILARCQLPSDKNNDDFYLLQVQCHSNLAACQLKLERYQHVLENCTKVIQMDSANIKAFYRRAQACIALNDFDEATSDLKKALLLDPKNREVLQLKKQLSEKIQLHDQATAKAMGKMFRN</sequence>